<accession>A0A9P0KMF2</accession>
<sequence>MSALHLVESSVFNPHPKEPRQTLQYEIYKVAWCVFGFLYGVESAL</sequence>
<dbReference type="Proteomes" id="UP001152888">
    <property type="component" value="Unassembled WGS sequence"/>
</dbReference>
<organism evidence="1 2">
    <name type="scientific">Acanthoscelides obtectus</name>
    <name type="common">Bean weevil</name>
    <name type="synonym">Bruchus obtectus</name>
    <dbReference type="NCBI Taxonomy" id="200917"/>
    <lineage>
        <taxon>Eukaryota</taxon>
        <taxon>Metazoa</taxon>
        <taxon>Ecdysozoa</taxon>
        <taxon>Arthropoda</taxon>
        <taxon>Hexapoda</taxon>
        <taxon>Insecta</taxon>
        <taxon>Pterygota</taxon>
        <taxon>Neoptera</taxon>
        <taxon>Endopterygota</taxon>
        <taxon>Coleoptera</taxon>
        <taxon>Polyphaga</taxon>
        <taxon>Cucujiformia</taxon>
        <taxon>Chrysomeloidea</taxon>
        <taxon>Chrysomelidae</taxon>
        <taxon>Bruchinae</taxon>
        <taxon>Bruchini</taxon>
        <taxon>Acanthoscelides</taxon>
    </lineage>
</organism>
<protein>
    <submittedName>
        <fullName evidence="1">Uncharacterized protein</fullName>
    </submittedName>
</protein>
<evidence type="ECO:0000313" key="2">
    <source>
        <dbReference type="Proteomes" id="UP001152888"/>
    </source>
</evidence>
<dbReference type="AlphaFoldDB" id="A0A9P0KMF2"/>
<name>A0A9P0KMF2_ACAOB</name>
<proteinExistence type="predicted"/>
<dbReference type="EMBL" id="CAKOFQ010006838">
    <property type="protein sequence ID" value="CAH1975698.1"/>
    <property type="molecule type" value="Genomic_DNA"/>
</dbReference>
<evidence type="ECO:0000313" key="1">
    <source>
        <dbReference type="EMBL" id="CAH1975698.1"/>
    </source>
</evidence>
<reference evidence="1" key="1">
    <citation type="submission" date="2022-03" db="EMBL/GenBank/DDBJ databases">
        <authorList>
            <person name="Sayadi A."/>
        </authorList>
    </citation>
    <scope>NUCLEOTIDE SEQUENCE</scope>
</reference>
<comment type="caution">
    <text evidence="1">The sequence shown here is derived from an EMBL/GenBank/DDBJ whole genome shotgun (WGS) entry which is preliminary data.</text>
</comment>
<gene>
    <name evidence="1" type="ORF">ACAOBT_LOCUS11732</name>
</gene>
<keyword evidence="2" id="KW-1185">Reference proteome</keyword>